<dbReference type="InterPro" id="IPR019533">
    <property type="entry name" value="Peptidase_S26"/>
</dbReference>
<feature type="active site" evidence="6">
    <location>
        <position position="252"/>
    </location>
</feature>
<dbReference type="EC" id="3.4.21.89" evidence="3 7"/>
<keyword evidence="7" id="KW-0812">Transmembrane</keyword>
<sequence>MTLYQWFVTFLVIQVIHFLATWKLYIKAGRKSWEAAVPVYNAVILMKIINRPWWWVLLLFIPIIQIIIIPVIWVETIRSFGRNNTQDTTLVLVSLGCYIFYINYTQDVTYIEDRSLKPRTVAGEWVSSIVFAVIAATFVHTYIMQPFVIPTSSLEKTLLVGDFLFVSKFHYGARVPMTAIAAPMVHDTIPVAGIRSYLKKPQYPYYRLPGLQDIKRNEIVVFNWPVDTVRFFRDPSTIHVDKPLDKKSNYVKRCVAIPGDELEIKDGFIYINGKRTQLGERAKPQYSYYVYTKPGIQLSNELLYNRYGVTDGIIGVNPYRIASLTEEVANTLRRNQSIDSVVKVIEPKGMYDHAIFPHTPSMPWNKDNFGPITMPKKGTTITLTKDNLPLYQRIIEEYEGHTLKVKENQIVIDGTPTNSYEFKQNYYWMMGDNRHNSEDSRFWGFVPFDHVLGKPVFVWFSWDSFASGIQNKIRWDRLFTTVDGGGNSKPTSYFRYFLIALAGWFIFDFFRKKRKKA</sequence>
<organism evidence="9 10">
    <name type="scientific">Neptunitalea chrysea</name>
    <dbReference type="NCBI Taxonomy" id="1647581"/>
    <lineage>
        <taxon>Bacteria</taxon>
        <taxon>Pseudomonadati</taxon>
        <taxon>Bacteroidota</taxon>
        <taxon>Flavobacteriia</taxon>
        <taxon>Flavobacteriales</taxon>
        <taxon>Flavobacteriaceae</taxon>
        <taxon>Neptunitalea</taxon>
    </lineage>
</organism>
<comment type="caution">
    <text evidence="9">The sequence shown here is derived from an EMBL/GenBank/DDBJ whole genome shotgun (WGS) entry which is preliminary data.</text>
</comment>
<dbReference type="GO" id="GO:0004252">
    <property type="term" value="F:serine-type endopeptidase activity"/>
    <property type="evidence" value="ECO:0007669"/>
    <property type="project" value="InterPro"/>
</dbReference>
<dbReference type="PANTHER" id="PTHR43390:SF1">
    <property type="entry name" value="CHLOROPLAST PROCESSING PEPTIDASE"/>
    <property type="match status" value="1"/>
</dbReference>
<dbReference type="GO" id="GO:0006465">
    <property type="term" value="P:signal peptide processing"/>
    <property type="evidence" value="ECO:0007669"/>
    <property type="project" value="InterPro"/>
</dbReference>
<feature type="transmembrane region" description="Helical" evidence="7">
    <location>
        <begin position="53"/>
        <end position="73"/>
    </location>
</feature>
<evidence type="ECO:0000256" key="4">
    <source>
        <dbReference type="ARBA" id="ARBA00019232"/>
    </source>
</evidence>
<dbReference type="GO" id="GO:0009003">
    <property type="term" value="F:signal peptidase activity"/>
    <property type="evidence" value="ECO:0007669"/>
    <property type="project" value="UniProtKB-EC"/>
</dbReference>
<evidence type="ECO:0000256" key="7">
    <source>
        <dbReference type="RuleBase" id="RU362042"/>
    </source>
</evidence>
<reference evidence="9" key="1">
    <citation type="submission" date="2022-07" db="EMBL/GenBank/DDBJ databases">
        <title>Taxonomy of Novel Oxalotrophic and Methylotrophic Bacteria.</title>
        <authorList>
            <person name="Sahin N."/>
            <person name="Tani A."/>
        </authorList>
    </citation>
    <scope>NUCLEOTIDE SEQUENCE</scope>
    <source>
        <strain evidence="9">AM327</strain>
    </source>
</reference>
<proteinExistence type="inferred from homology"/>
<dbReference type="Proteomes" id="UP001143545">
    <property type="component" value="Unassembled WGS sequence"/>
</dbReference>
<keyword evidence="5 7" id="KW-0378">Hydrolase</keyword>
<evidence type="ECO:0000256" key="5">
    <source>
        <dbReference type="ARBA" id="ARBA00022801"/>
    </source>
</evidence>
<dbReference type="InterPro" id="IPR043739">
    <property type="entry name" value="DUF5684"/>
</dbReference>
<feature type="domain" description="Peptidase S26" evidence="8">
    <location>
        <begin position="389"/>
        <end position="460"/>
    </location>
</feature>
<dbReference type="SUPFAM" id="SSF51306">
    <property type="entry name" value="LexA/Signal peptidase"/>
    <property type="match status" value="1"/>
</dbReference>
<comment type="caution">
    <text evidence="7">Lacks conserved residue(s) required for the propagation of feature annotation.</text>
</comment>
<dbReference type="InterPro" id="IPR000223">
    <property type="entry name" value="Pept_S26A_signal_pept_1"/>
</dbReference>
<dbReference type="AlphaFoldDB" id="A0A9W6B4D5"/>
<name>A0A9W6B4D5_9FLAO</name>
<feature type="active site" evidence="6">
    <location>
        <position position="153"/>
    </location>
</feature>
<feature type="domain" description="Peptidase S26" evidence="8">
    <location>
        <begin position="124"/>
        <end position="280"/>
    </location>
</feature>
<feature type="transmembrane region" description="Helical" evidence="7">
    <location>
        <begin position="493"/>
        <end position="510"/>
    </location>
</feature>
<keyword evidence="10" id="KW-1185">Reference proteome</keyword>
<evidence type="ECO:0000256" key="3">
    <source>
        <dbReference type="ARBA" id="ARBA00013208"/>
    </source>
</evidence>
<dbReference type="RefSeq" id="WP_281753533.1">
    <property type="nucleotide sequence ID" value="NZ_BRVP01000007.1"/>
</dbReference>
<dbReference type="InterPro" id="IPR019758">
    <property type="entry name" value="Pept_S26A_signal_pept_1_CS"/>
</dbReference>
<protein>
    <recommendedName>
        <fullName evidence="4 7">Signal peptidase I</fullName>
        <ecNumber evidence="3 7">3.4.21.89</ecNumber>
    </recommendedName>
</protein>
<gene>
    <name evidence="9" type="primary">lepB_1</name>
    <name evidence="9" type="ORF">NBRC110019_13550</name>
</gene>
<feature type="transmembrane region" description="Helical" evidence="7">
    <location>
        <begin position="6"/>
        <end position="25"/>
    </location>
</feature>
<dbReference type="CDD" id="cd06530">
    <property type="entry name" value="S26_SPase_I"/>
    <property type="match status" value="2"/>
</dbReference>
<dbReference type="InterPro" id="IPR036286">
    <property type="entry name" value="LexA/Signal_pep-like_sf"/>
</dbReference>
<evidence type="ECO:0000256" key="1">
    <source>
        <dbReference type="ARBA" id="ARBA00000677"/>
    </source>
</evidence>
<evidence type="ECO:0000256" key="6">
    <source>
        <dbReference type="PIRSR" id="PIRSR600223-1"/>
    </source>
</evidence>
<keyword evidence="7" id="KW-0645">Protease</keyword>
<comment type="subcellular location">
    <subcellularLocation>
        <location evidence="7">Membrane</location>
        <topology evidence="7">Single-pass type II membrane protein</topology>
    </subcellularLocation>
</comment>
<evidence type="ECO:0000256" key="2">
    <source>
        <dbReference type="ARBA" id="ARBA00009370"/>
    </source>
</evidence>
<feature type="transmembrane region" description="Helical" evidence="7">
    <location>
        <begin position="125"/>
        <end position="143"/>
    </location>
</feature>
<dbReference type="PROSITE" id="PS00761">
    <property type="entry name" value="SPASE_I_3"/>
    <property type="match status" value="1"/>
</dbReference>
<evidence type="ECO:0000259" key="8">
    <source>
        <dbReference type="Pfam" id="PF10502"/>
    </source>
</evidence>
<accession>A0A9W6B4D5</accession>
<dbReference type="EMBL" id="BRVP01000007">
    <property type="protein sequence ID" value="GLB52316.1"/>
    <property type="molecule type" value="Genomic_DNA"/>
</dbReference>
<comment type="catalytic activity">
    <reaction evidence="1 7">
        <text>Cleavage of hydrophobic, N-terminal signal or leader sequences from secreted and periplasmic proteins.</text>
        <dbReference type="EC" id="3.4.21.89"/>
    </reaction>
</comment>
<evidence type="ECO:0000313" key="10">
    <source>
        <dbReference type="Proteomes" id="UP001143545"/>
    </source>
</evidence>
<keyword evidence="7" id="KW-1133">Transmembrane helix</keyword>
<comment type="similarity">
    <text evidence="2 7">Belongs to the peptidase S26 family.</text>
</comment>
<dbReference type="GO" id="GO:0016020">
    <property type="term" value="C:membrane"/>
    <property type="evidence" value="ECO:0007669"/>
    <property type="project" value="UniProtKB-SubCell"/>
</dbReference>
<dbReference type="Pfam" id="PF10502">
    <property type="entry name" value="Peptidase_S26"/>
    <property type="match status" value="2"/>
</dbReference>
<dbReference type="Pfam" id="PF18936">
    <property type="entry name" value="DUF5684"/>
    <property type="match status" value="1"/>
</dbReference>
<dbReference type="PRINTS" id="PR00727">
    <property type="entry name" value="LEADERPTASE"/>
</dbReference>
<dbReference type="PANTHER" id="PTHR43390">
    <property type="entry name" value="SIGNAL PEPTIDASE I"/>
    <property type="match status" value="1"/>
</dbReference>
<evidence type="ECO:0000313" key="9">
    <source>
        <dbReference type="EMBL" id="GLB52316.1"/>
    </source>
</evidence>
<dbReference type="Gene3D" id="2.10.109.10">
    <property type="entry name" value="Umud Fragment, subunit A"/>
    <property type="match status" value="2"/>
</dbReference>
<dbReference type="NCBIfam" id="TIGR02227">
    <property type="entry name" value="sigpep_I_bact"/>
    <property type="match status" value="2"/>
</dbReference>
<keyword evidence="7" id="KW-0472">Membrane</keyword>
<feature type="transmembrane region" description="Helical" evidence="7">
    <location>
        <begin position="85"/>
        <end position="104"/>
    </location>
</feature>